<dbReference type="EMBL" id="JBBJBU010000007">
    <property type="protein sequence ID" value="KAK7204902.1"/>
    <property type="molecule type" value="Genomic_DNA"/>
</dbReference>
<evidence type="ECO:0000256" key="2">
    <source>
        <dbReference type="SAM" id="MobiDB-lite"/>
    </source>
</evidence>
<dbReference type="GeneID" id="90038437"/>
<feature type="compositionally biased region" description="Basic and acidic residues" evidence="2">
    <location>
        <begin position="253"/>
        <end position="274"/>
    </location>
</feature>
<feature type="coiled-coil region" evidence="1">
    <location>
        <begin position="160"/>
        <end position="187"/>
    </location>
</feature>
<accession>A0ABR1F522</accession>
<evidence type="ECO:0000256" key="1">
    <source>
        <dbReference type="SAM" id="Coils"/>
    </source>
</evidence>
<proteinExistence type="predicted"/>
<name>A0ABR1F522_9ASCO</name>
<organism evidence="3 4">
    <name type="scientific">Myxozyma melibiosi</name>
    <dbReference type="NCBI Taxonomy" id="54550"/>
    <lineage>
        <taxon>Eukaryota</taxon>
        <taxon>Fungi</taxon>
        <taxon>Dikarya</taxon>
        <taxon>Ascomycota</taxon>
        <taxon>Saccharomycotina</taxon>
        <taxon>Lipomycetes</taxon>
        <taxon>Lipomycetales</taxon>
        <taxon>Lipomycetaceae</taxon>
        <taxon>Myxozyma</taxon>
    </lineage>
</organism>
<feature type="region of interest" description="Disordered" evidence="2">
    <location>
        <begin position="435"/>
        <end position="484"/>
    </location>
</feature>
<dbReference type="PANTHER" id="PTHR31027:SF2">
    <property type="entry name" value="LEBERCILIN DOMAIN-CONTAINING PROTEIN"/>
    <property type="match status" value="1"/>
</dbReference>
<dbReference type="PANTHER" id="PTHR31027">
    <property type="entry name" value="NUCLEAR SEGREGATION PROTEIN BFR1"/>
    <property type="match status" value="1"/>
</dbReference>
<evidence type="ECO:0008006" key="5">
    <source>
        <dbReference type="Google" id="ProtNLM"/>
    </source>
</evidence>
<keyword evidence="1" id="KW-0175">Coiled coil</keyword>
<evidence type="ECO:0000313" key="4">
    <source>
        <dbReference type="Proteomes" id="UP001498771"/>
    </source>
</evidence>
<feature type="region of interest" description="Disordered" evidence="2">
    <location>
        <begin position="1"/>
        <end position="26"/>
    </location>
</feature>
<feature type="compositionally biased region" description="Basic and acidic residues" evidence="2">
    <location>
        <begin position="435"/>
        <end position="451"/>
    </location>
</feature>
<reference evidence="3 4" key="1">
    <citation type="submission" date="2024-03" db="EMBL/GenBank/DDBJ databases">
        <title>Genome-scale model development and genomic sequencing of the oleaginous clade Lipomyces.</title>
        <authorList>
            <consortium name="Lawrence Berkeley National Laboratory"/>
            <person name="Czajka J.J."/>
            <person name="Han Y."/>
            <person name="Kim J."/>
            <person name="Mondo S.J."/>
            <person name="Hofstad B.A."/>
            <person name="Robles A."/>
            <person name="Haridas S."/>
            <person name="Riley R."/>
            <person name="LaButti K."/>
            <person name="Pangilinan J."/>
            <person name="Andreopoulos W."/>
            <person name="Lipzen A."/>
            <person name="Yan J."/>
            <person name="Wang M."/>
            <person name="Ng V."/>
            <person name="Grigoriev I.V."/>
            <person name="Spatafora J.W."/>
            <person name="Magnuson J.K."/>
            <person name="Baker S.E."/>
            <person name="Pomraning K.R."/>
        </authorList>
    </citation>
    <scope>NUCLEOTIDE SEQUENCE [LARGE SCALE GENOMIC DNA]</scope>
    <source>
        <strain evidence="3 4">Phaff 52-87</strain>
    </source>
</reference>
<comment type="caution">
    <text evidence="3">The sequence shown here is derived from an EMBL/GenBank/DDBJ whole genome shotgun (WGS) entry which is preliminary data.</text>
</comment>
<feature type="compositionally biased region" description="Low complexity" evidence="2">
    <location>
        <begin position="463"/>
        <end position="484"/>
    </location>
</feature>
<dbReference type="RefSeq" id="XP_064767935.1">
    <property type="nucleotide sequence ID" value="XM_064912925.1"/>
</dbReference>
<protein>
    <recommendedName>
        <fullName evidence="5">Nuclear segregation protein</fullName>
    </recommendedName>
</protein>
<keyword evidence="4" id="KW-1185">Reference proteome</keyword>
<feature type="compositionally biased region" description="Basic and acidic residues" evidence="2">
    <location>
        <begin position="1"/>
        <end position="18"/>
    </location>
</feature>
<dbReference type="InterPro" id="IPR039604">
    <property type="entry name" value="Bfr1"/>
</dbReference>
<gene>
    <name evidence="3" type="ORF">BZA70DRAFT_280281</name>
</gene>
<feature type="region of interest" description="Disordered" evidence="2">
    <location>
        <begin position="253"/>
        <end position="291"/>
    </location>
</feature>
<evidence type="ECO:0000313" key="3">
    <source>
        <dbReference type="EMBL" id="KAK7204902.1"/>
    </source>
</evidence>
<dbReference type="Proteomes" id="UP001498771">
    <property type="component" value="Unassembled WGS sequence"/>
</dbReference>
<sequence length="484" mass="54620">MAAVEDPKKTDSRVRPTKPDQTAFESGLDALEKELKAKNEKQEYYQHQLKALSTDSPQNEKQQELRASLNAIKQRQAEIRAANGKVFDEIKALDEDIRRKIKDVQAAKSKLNFKSADDLDAYIKKLESQVDSGTLKLVEEKRLLSDITSLKKARKTFSSIREIEQSIAESKEKVAALRSSIEDTESKELSAKHSAITTELNAIRAETDKVYKNRSSLVEKLNEARKAREEAYNNLRKFKNEFYQQKREFGKYEQEERQRRWERQKAEREAVERERRKKRAAQKLESASEPAFENDIKQAESLLQYFDPTFKPSSGDLTGAGAADLAAQAKRSVEAAPPPGTQVLSRKPVEEEVYFVAKKGKKKSGNAAQADKEKFTLNLEIVSSLSKLSIGVPMNKEEVPATVESLREKITWFYDNQERVTAENIKKAEAEIERLEKEAESEGAKKSEKRSNKQNGKAENGEAEASPEVTETAAAAEESTPAAE</sequence>